<gene>
    <name evidence="1" type="ORF">H5P30_12370</name>
</gene>
<dbReference type="RefSeq" id="WP_185693238.1">
    <property type="nucleotide sequence ID" value="NZ_JACHVA010000101.1"/>
</dbReference>
<dbReference type="AlphaFoldDB" id="A0A7X1E4X2"/>
<organism evidence="1 2">
    <name type="scientific">Puniceicoccus vermicola</name>
    <dbReference type="NCBI Taxonomy" id="388746"/>
    <lineage>
        <taxon>Bacteria</taxon>
        <taxon>Pseudomonadati</taxon>
        <taxon>Verrucomicrobiota</taxon>
        <taxon>Opitutia</taxon>
        <taxon>Puniceicoccales</taxon>
        <taxon>Puniceicoccaceae</taxon>
        <taxon>Puniceicoccus</taxon>
    </lineage>
</organism>
<dbReference type="EMBL" id="JACHVA010000101">
    <property type="protein sequence ID" value="MBC2602571.1"/>
    <property type="molecule type" value="Genomic_DNA"/>
</dbReference>
<accession>A0A7X1E4X2</accession>
<reference evidence="1 2" key="1">
    <citation type="submission" date="2020-07" db="EMBL/GenBank/DDBJ databases">
        <authorList>
            <person name="Feng X."/>
        </authorList>
    </citation>
    <scope>NUCLEOTIDE SEQUENCE [LARGE SCALE GENOMIC DNA]</scope>
    <source>
        <strain evidence="1 2">JCM14086</strain>
    </source>
</reference>
<dbReference type="Gene3D" id="3.40.50.1010">
    <property type="entry name" value="5'-nuclease"/>
    <property type="match status" value="1"/>
</dbReference>
<sequence>MAWVVDTCVVIDVLENDPMFGVGSAKKLQSLLDQGLVLCPVSMVELSPAFAGDLTAQKSFLDMCGISYHEPFTLADSETAHVAWNAYIQAKRSKQVAKRPVADLLIGGFALRFDGLVTRNRSDFQRWFRGLKIVEP</sequence>
<name>A0A7X1E4X2_9BACT</name>
<proteinExistence type="predicted"/>
<evidence type="ECO:0000313" key="2">
    <source>
        <dbReference type="Proteomes" id="UP000525652"/>
    </source>
</evidence>
<dbReference type="Proteomes" id="UP000525652">
    <property type="component" value="Unassembled WGS sequence"/>
</dbReference>
<evidence type="ECO:0000313" key="1">
    <source>
        <dbReference type="EMBL" id="MBC2602571.1"/>
    </source>
</evidence>
<dbReference type="CDD" id="cd09881">
    <property type="entry name" value="PIN_VapC4-5_FitB-like"/>
    <property type="match status" value="1"/>
</dbReference>
<dbReference type="SUPFAM" id="SSF88723">
    <property type="entry name" value="PIN domain-like"/>
    <property type="match status" value="1"/>
</dbReference>
<keyword evidence="2" id="KW-1185">Reference proteome</keyword>
<comment type="caution">
    <text evidence="1">The sequence shown here is derived from an EMBL/GenBank/DDBJ whole genome shotgun (WGS) entry which is preliminary data.</text>
</comment>
<protein>
    <submittedName>
        <fullName evidence="1">Type II toxin-antitoxin system VapC family toxin</fullName>
    </submittedName>
</protein>
<dbReference type="InterPro" id="IPR029060">
    <property type="entry name" value="PIN-like_dom_sf"/>
</dbReference>